<reference evidence="2" key="1">
    <citation type="submission" date="2022-11" db="UniProtKB">
        <authorList>
            <consortium name="WormBaseParasite"/>
        </authorList>
    </citation>
    <scope>IDENTIFICATION</scope>
</reference>
<sequence>MATYDMKITDPRKSLDHHVEVNDDPNAIGNDTKLLQDRPSHLLGFSYKYSPLLLVLLGTAIIVICFIIALKNFKETP</sequence>
<protein>
    <submittedName>
        <fullName evidence="2">Uncharacterized protein</fullName>
    </submittedName>
</protein>
<accession>A0AC34FJQ4</accession>
<evidence type="ECO:0000313" key="1">
    <source>
        <dbReference type="Proteomes" id="UP000887579"/>
    </source>
</evidence>
<dbReference type="Proteomes" id="UP000887579">
    <property type="component" value="Unplaced"/>
</dbReference>
<evidence type="ECO:0000313" key="2">
    <source>
        <dbReference type="WBParaSite" id="ES5_v2.g17614.t1"/>
    </source>
</evidence>
<organism evidence="1 2">
    <name type="scientific">Panagrolaimus sp. ES5</name>
    <dbReference type="NCBI Taxonomy" id="591445"/>
    <lineage>
        <taxon>Eukaryota</taxon>
        <taxon>Metazoa</taxon>
        <taxon>Ecdysozoa</taxon>
        <taxon>Nematoda</taxon>
        <taxon>Chromadorea</taxon>
        <taxon>Rhabditida</taxon>
        <taxon>Tylenchina</taxon>
        <taxon>Panagrolaimomorpha</taxon>
        <taxon>Panagrolaimoidea</taxon>
        <taxon>Panagrolaimidae</taxon>
        <taxon>Panagrolaimus</taxon>
    </lineage>
</organism>
<name>A0AC34FJQ4_9BILA</name>
<dbReference type="WBParaSite" id="ES5_v2.g17614.t1">
    <property type="protein sequence ID" value="ES5_v2.g17614.t1"/>
    <property type="gene ID" value="ES5_v2.g17614"/>
</dbReference>
<proteinExistence type="predicted"/>